<dbReference type="PANTHER" id="PTHR21563:SF3">
    <property type="entry name" value="ZINC FINGER C3H1 DOMAIN-CONTAINING PROTEIN"/>
    <property type="match status" value="1"/>
</dbReference>
<dbReference type="PANTHER" id="PTHR21563">
    <property type="entry name" value="ZINC FINGER C3H1 DOMAIN-CONTAINING PROTEIN"/>
    <property type="match status" value="1"/>
</dbReference>
<proteinExistence type="predicted"/>
<sequence length="233" mass="26330">AHLGGSPAHLGGFTCTPGGVTCTPGGVTCTQGVTCTPQLNLRSCLTCRSPVSLSLTCFRYLEFSSVSLNRSKRFSNLIHRCLSTVPSRLCVPFNPAEFWSCYTFHNKVVTLYLRCLPKSQHALVLERLRYAMPNNTELGLRLLHQEWQDGNMEHLKFQVRMLSSHSPKCLAYWNIAIAVEKELKLTSEVRRLYHQALTNLPLCAELWKDVNTHTHTHSDSLPVSHSSRMLKMF</sequence>
<dbReference type="Proteomes" id="UP000504611">
    <property type="component" value="Unplaced"/>
</dbReference>
<dbReference type="KEGG" id="ncc:104942448"/>
<dbReference type="CTD" id="196441"/>
<organism evidence="1 2">
    <name type="scientific">Notothenia coriiceps</name>
    <name type="common">black rockcod</name>
    <dbReference type="NCBI Taxonomy" id="8208"/>
    <lineage>
        <taxon>Eukaryota</taxon>
        <taxon>Metazoa</taxon>
        <taxon>Chordata</taxon>
        <taxon>Craniata</taxon>
        <taxon>Vertebrata</taxon>
        <taxon>Euteleostomi</taxon>
        <taxon>Actinopterygii</taxon>
        <taxon>Neopterygii</taxon>
        <taxon>Teleostei</taxon>
        <taxon>Neoteleostei</taxon>
        <taxon>Acanthomorphata</taxon>
        <taxon>Eupercaria</taxon>
        <taxon>Perciformes</taxon>
        <taxon>Notothenioidei</taxon>
        <taxon>Nototheniidae</taxon>
        <taxon>Notothenia</taxon>
    </lineage>
</organism>
<reference evidence="2" key="1">
    <citation type="submission" date="2025-08" db="UniProtKB">
        <authorList>
            <consortium name="RefSeq"/>
        </authorList>
    </citation>
    <scope>IDENTIFICATION</scope>
    <source>
        <tissue evidence="2">Muscle</tissue>
    </source>
</reference>
<dbReference type="GO" id="GO:0005634">
    <property type="term" value="C:nucleus"/>
    <property type="evidence" value="ECO:0007669"/>
    <property type="project" value="TreeGrafter"/>
</dbReference>
<evidence type="ECO:0000313" key="2">
    <source>
        <dbReference type="RefSeq" id="XP_010765972.1"/>
    </source>
</evidence>
<name>A0A6I9MNF2_9TELE</name>
<keyword evidence="1" id="KW-1185">Reference proteome</keyword>
<dbReference type="RefSeq" id="XP_010765972.1">
    <property type="nucleotide sequence ID" value="XM_010767670.1"/>
</dbReference>
<evidence type="ECO:0000313" key="1">
    <source>
        <dbReference type="Proteomes" id="UP000504611"/>
    </source>
</evidence>
<dbReference type="InterPro" id="IPR011990">
    <property type="entry name" value="TPR-like_helical_dom_sf"/>
</dbReference>
<dbReference type="GO" id="GO:0000178">
    <property type="term" value="C:exosome (RNase complex)"/>
    <property type="evidence" value="ECO:0007669"/>
    <property type="project" value="TreeGrafter"/>
</dbReference>
<accession>A0A6I9MNF2</accession>
<dbReference type="Gene3D" id="1.25.40.10">
    <property type="entry name" value="Tetratricopeptide repeat domain"/>
    <property type="match status" value="1"/>
</dbReference>
<protein>
    <submittedName>
        <fullName evidence="2">Zinc finger C3H1 domain-containing protein</fullName>
    </submittedName>
</protein>
<feature type="non-terminal residue" evidence="2">
    <location>
        <position position="1"/>
    </location>
</feature>
<dbReference type="OrthoDB" id="1922977at2759"/>
<gene>
    <name evidence="2" type="primary">zfc3h1</name>
</gene>
<dbReference type="InterPro" id="IPR039278">
    <property type="entry name" value="Red1"/>
</dbReference>
<dbReference type="AlphaFoldDB" id="A0A6I9MNF2"/>